<evidence type="ECO:0000313" key="2">
    <source>
        <dbReference type="EMBL" id="CAL1411452.1"/>
    </source>
</evidence>
<name>A0AAV2GLZ0_9ROSI</name>
<reference evidence="2 3" key="1">
    <citation type="submission" date="2024-04" db="EMBL/GenBank/DDBJ databases">
        <authorList>
            <person name="Fracassetti M."/>
        </authorList>
    </citation>
    <scope>NUCLEOTIDE SEQUENCE [LARGE SCALE GENOMIC DNA]</scope>
</reference>
<feature type="signal peptide" evidence="1">
    <location>
        <begin position="1"/>
        <end position="19"/>
    </location>
</feature>
<dbReference type="Proteomes" id="UP001497516">
    <property type="component" value="Chromosome 9"/>
</dbReference>
<keyword evidence="1" id="KW-0732">Signal</keyword>
<organism evidence="2 3">
    <name type="scientific">Linum trigynum</name>
    <dbReference type="NCBI Taxonomy" id="586398"/>
    <lineage>
        <taxon>Eukaryota</taxon>
        <taxon>Viridiplantae</taxon>
        <taxon>Streptophyta</taxon>
        <taxon>Embryophyta</taxon>
        <taxon>Tracheophyta</taxon>
        <taxon>Spermatophyta</taxon>
        <taxon>Magnoliopsida</taxon>
        <taxon>eudicotyledons</taxon>
        <taxon>Gunneridae</taxon>
        <taxon>Pentapetalae</taxon>
        <taxon>rosids</taxon>
        <taxon>fabids</taxon>
        <taxon>Malpighiales</taxon>
        <taxon>Linaceae</taxon>
        <taxon>Linum</taxon>
    </lineage>
</organism>
<dbReference type="AlphaFoldDB" id="A0AAV2GLZ0"/>
<gene>
    <name evidence="2" type="ORF">LTRI10_LOCUS50809</name>
</gene>
<accession>A0AAV2GLZ0</accession>
<keyword evidence="3" id="KW-1185">Reference proteome</keyword>
<feature type="chain" id="PRO_5043516941" evidence="1">
    <location>
        <begin position="20"/>
        <end position="102"/>
    </location>
</feature>
<protein>
    <submittedName>
        <fullName evidence="2">Uncharacterized protein</fullName>
    </submittedName>
</protein>
<dbReference type="EMBL" id="OZ034822">
    <property type="protein sequence ID" value="CAL1411452.1"/>
    <property type="molecule type" value="Genomic_DNA"/>
</dbReference>
<sequence length="102" mass="11600">MCLALCVVGWLQLPHNVQAKNKMESAKNIVNKNQVVEFEAEDVQSALQPTKQSLLGRLFMDNTPGLLVIHKIVTRAWECIVKVLEVEEGLLQFFFTDESDRD</sequence>
<evidence type="ECO:0000256" key="1">
    <source>
        <dbReference type="SAM" id="SignalP"/>
    </source>
</evidence>
<evidence type="ECO:0000313" key="3">
    <source>
        <dbReference type="Proteomes" id="UP001497516"/>
    </source>
</evidence>
<proteinExistence type="predicted"/>